<evidence type="ECO:0000313" key="2">
    <source>
        <dbReference type="EMBL" id="KJA13909.1"/>
    </source>
</evidence>
<reference evidence="3" key="1">
    <citation type="submission" date="2014-04" db="EMBL/GenBank/DDBJ databases">
        <title>Evolutionary Origins and Diversification of the Mycorrhizal Mutualists.</title>
        <authorList>
            <consortium name="DOE Joint Genome Institute"/>
            <consortium name="Mycorrhizal Genomics Consortium"/>
            <person name="Kohler A."/>
            <person name="Kuo A."/>
            <person name="Nagy L.G."/>
            <person name="Floudas D."/>
            <person name="Copeland A."/>
            <person name="Barry K.W."/>
            <person name="Cichocki N."/>
            <person name="Veneault-Fourrey C."/>
            <person name="LaButti K."/>
            <person name="Lindquist E.A."/>
            <person name="Lipzen A."/>
            <person name="Lundell T."/>
            <person name="Morin E."/>
            <person name="Murat C."/>
            <person name="Riley R."/>
            <person name="Ohm R."/>
            <person name="Sun H."/>
            <person name="Tunlid A."/>
            <person name="Henrissat B."/>
            <person name="Grigoriev I.V."/>
            <person name="Hibbett D.S."/>
            <person name="Martin F."/>
        </authorList>
    </citation>
    <scope>NUCLEOTIDE SEQUENCE [LARGE SCALE GENOMIC DNA]</scope>
    <source>
        <strain evidence="3">FD-334 SS-4</strain>
    </source>
</reference>
<gene>
    <name evidence="2" type="ORF">HYPSUDRAFT_72824</name>
</gene>
<dbReference type="EMBL" id="KN817706">
    <property type="protein sequence ID" value="KJA13909.1"/>
    <property type="molecule type" value="Genomic_DNA"/>
</dbReference>
<evidence type="ECO:0000256" key="1">
    <source>
        <dbReference type="SAM" id="MobiDB-lite"/>
    </source>
</evidence>
<accession>A0A0D2N3T3</accession>
<keyword evidence="3" id="KW-1185">Reference proteome</keyword>
<name>A0A0D2N3T3_HYPSF</name>
<proteinExistence type="predicted"/>
<evidence type="ECO:0000313" key="3">
    <source>
        <dbReference type="Proteomes" id="UP000054270"/>
    </source>
</evidence>
<sequence length="97" mass="10865">MSRKRPAAAPTPALSPPSPNRPEPHHTPGHAGCDACTAREPTHPDTPPVWTHPRRRPCRRLHDPDPAQRYYCTRRDPHRPAIARANLDAADPGHRFP</sequence>
<organism evidence="2 3">
    <name type="scientific">Hypholoma sublateritium (strain FD-334 SS-4)</name>
    <dbReference type="NCBI Taxonomy" id="945553"/>
    <lineage>
        <taxon>Eukaryota</taxon>
        <taxon>Fungi</taxon>
        <taxon>Dikarya</taxon>
        <taxon>Basidiomycota</taxon>
        <taxon>Agaricomycotina</taxon>
        <taxon>Agaricomycetes</taxon>
        <taxon>Agaricomycetidae</taxon>
        <taxon>Agaricales</taxon>
        <taxon>Agaricineae</taxon>
        <taxon>Strophariaceae</taxon>
        <taxon>Hypholoma</taxon>
    </lineage>
</organism>
<feature type="region of interest" description="Disordered" evidence="1">
    <location>
        <begin position="1"/>
        <end position="97"/>
    </location>
</feature>
<protein>
    <submittedName>
        <fullName evidence="2">Uncharacterized protein</fullName>
    </submittedName>
</protein>
<dbReference type="AlphaFoldDB" id="A0A0D2N3T3"/>
<dbReference type="Proteomes" id="UP000054270">
    <property type="component" value="Unassembled WGS sequence"/>
</dbReference>